<feature type="region of interest" description="Disordered" evidence="1">
    <location>
        <begin position="33"/>
        <end position="60"/>
    </location>
</feature>
<evidence type="ECO:0000259" key="2">
    <source>
        <dbReference type="Pfam" id="PF02769"/>
    </source>
</evidence>
<name>A0A9D9IU19_9BACT</name>
<evidence type="ECO:0000313" key="4">
    <source>
        <dbReference type="Proteomes" id="UP000823771"/>
    </source>
</evidence>
<dbReference type="GO" id="GO:0006164">
    <property type="term" value="P:purine nucleotide biosynthetic process"/>
    <property type="evidence" value="ECO:0007669"/>
    <property type="project" value="TreeGrafter"/>
</dbReference>
<protein>
    <recommendedName>
        <fullName evidence="2">PurM-like C-terminal domain-containing protein</fullName>
    </recommendedName>
</protein>
<reference evidence="3" key="1">
    <citation type="submission" date="2020-10" db="EMBL/GenBank/DDBJ databases">
        <authorList>
            <person name="Gilroy R."/>
        </authorList>
    </citation>
    <scope>NUCLEOTIDE SEQUENCE</scope>
    <source>
        <strain evidence="3">2478</strain>
    </source>
</reference>
<dbReference type="Proteomes" id="UP000823771">
    <property type="component" value="Unassembled WGS sequence"/>
</dbReference>
<sequence>MKSDMKDIDAILHSEYIIDGIRMDATPAQMLSECMTSDDGTDPGERQFPPVVDEPSDPAPGSARFSMDGIYGYLDLMRSEAGTPRTVPAEFSGQFTRMSIARTLIDALWKEGHFSLEDIRTEIRWEWDCTPVGNMAAFYFSAEAASQYLYDLGVHLSGYSMEESSSGNRVSLTDMKIRHEVLFTEAAAEDPEPVVEDGCQDAAEEYPEYSGTEKDMPRERKCPETAAPDNKSWLIYIPFDTCAFKLGGSLLCGLLGSNGDNAPDVKDPDYFIDCFEVLRELVEDGVVVSGTTVSDGGLITAADRMCRKTGCTIDIKGIESAYMEKDAVRLLFAEVPGVLVQIRDSDYDYVDSQLLLQEIAYYPLGHPDPSSEGVKVSEGGRPDVFSILSALLNGQASEGED</sequence>
<evidence type="ECO:0000256" key="1">
    <source>
        <dbReference type="SAM" id="MobiDB-lite"/>
    </source>
</evidence>
<comment type="caution">
    <text evidence="3">The sequence shown here is derived from an EMBL/GenBank/DDBJ whole genome shotgun (WGS) entry which is preliminary data.</text>
</comment>
<dbReference type="EMBL" id="JADILZ010000079">
    <property type="protein sequence ID" value="MBO8478949.1"/>
    <property type="molecule type" value="Genomic_DNA"/>
</dbReference>
<reference evidence="3" key="2">
    <citation type="journal article" date="2021" name="PeerJ">
        <title>Extensive microbial diversity within the chicken gut microbiome revealed by metagenomics and culture.</title>
        <authorList>
            <person name="Gilroy R."/>
            <person name="Ravi A."/>
            <person name="Getino M."/>
            <person name="Pursley I."/>
            <person name="Horton D.L."/>
            <person name="Alikhan N.F."/>
            <person name="Baker D."/>
            <person name="Gharbi K."/>
            <person name="Hall N."/>
            <person name="Watson M."/>
            <person name="Adriaenssens E.M."/>
            <person name="Foster-Nyarko E."/>
            <person name="Jarju S."/>
            <person name="Secka A."/>
            <person name="Antonio M."/>
            <person name="Oren A."/>
            <person name="Chaudhuri R.R."/>
            <person name="La Ragione R."/>
            <person name="Hildebrand F."/>
            <person name="Pallen M.J."/>
        </authorList>
    </citation>
    <scope>NUCLEOTIDE SEQUENCE</scope>
    <source>
        <strain evidence="3">2478</strain>
    </source>
</reference>
<feature type="domain" description="PurM-like C-terminal" evidence="2">
    <location>
        <begin position="264"/>
        <end position="340"/>
    </location>
</feature>
<dbReference type="Pfam" id="PF02769">
    <property type="entry name" value="AIRS_C"/>
    <property type="match status" value="1"/>
</dbReference>
<dbReference type="InterPro" id="IPR036676">
    <property type="entry name" value="PurM-like_C_sf"/>
</dbReference>
<organism evidence="3 4">
    <name type="scientific">Candidatus Cryptobacteroides excrementipullorum</name>
    <dbReference type="NCBI Taxonomy" id="2840761"/>
    <lineage>
        <taxon>Bacteria</taxon>
        <taxon>Pseudomonadati</taxon>
        <taxon>Bacteroidota</taxon>
        <taxon>Bacteroidia</taxon>
        <taxon>Bacteroidales</taxon>
        <taxon>Candidatus Cryptobacteroides</taxon>
    </lineage>
</organism>
<dbReference type="Gene3D" id="3.90.650.10">
    <property type="entry name" value="PurM-like C-terminal domain"/>
    <property type="match status" value="1"/>
</dbReference>
<dbReference type="GO" id="GO:0005737">
    <property type="term" value="C:cytoplasm"/>
    <property type="evidence" value="ECO:0007669"/>
    <property type="project" value="TreeGrafter"/>
</dbReference>
<dbReference type="AlphaFoldDB" id="A0A9D9IU19"/>
<dbReference type="SUPFAM" id="SSF56042">
    <property type="entry name" value="PurM C-terminal domain-like"/>
    <property type="match status" value="1"/>
</dbReference>
<dbReference type="InterPro" id="IPR010918">
    <property type="entry name" value="PurM-like_C_dom"/>
</dbReference>
<dbReference type="PANTHER" id="PTHR10099">
    <property type="entry name" value="PHOSPHORIBOSYLFORMYLGLYCINAMIDINE SYNTHASE"/>
    <property type="match status" value="1"/>
</dbReference>
<dbReference type="GO" id="GO:0004642">
    <property type="term" value="F:phosphoribosylformylglycinamidine synthase activity"/>
    <property type="evidence" value="ECO:0007669"/>
    <property type="project" value="TreeGrafter"/>
</dbReference>
<gene>
    <name evidence="3" type="ORF">IAB80_08705</name>
</gene>
<proteinExistence type="predicted"/>
<accession>A0A9D9IU19</accession>
<dbReference type="PANTHER" id="PTHR10099:SF1">
    <property type="entry name" value="PHOSPHORIBOSYLFORMYLGLYCINAMIDINE SYNTHASE"/>
    <property type="match status" value="1"/>
</dbReference>
<evidence type="ECO:0000313" key="3">
    <source>
        <dbReference type="EMBL" id="MBO8478949.1"/>
    </source>
</evidence>